<protein>
    <submittedName>
        <fullName evidence="1">Uncharacterized protein</fullName>
    </submittedName>
</protein>
<accession>A0A0F9MPR1</accession>
<comment type="caution">
    <text evidence="1">The sequence shown here is derived from an EMBL/GenBank/DDBJ whole genome shotgun (WGS) entry which is preliminary data.</text>
</comment>
<gene>
    <name evidence="1" type="ORF">LCGC14_1064900</name>
</gene>
<evidence type="ECO:0000313" key="1">
    <source>
        <dbReference type="EMBL" id="KKN07639.1"/>
    </source>
</evidence>
<dbReference type="AlphaFoldDB" id="A0A0F9MPR1"/>
<name>A0A0F9MPR1_9ZZZZ</name>
<organism evidence="1">
    <name type="scientific">marine sediment metagenome</name>
    <dbReference type="NCBI Taxonomy" id="412755"/>
    <lineage>
        <taxon>unclassified sequences</taxon>
        <taxon>metagenomes</taxon>
        <taxon>ecological metagenomes</taxon>
    </lineage>
</organism>
<reference evidence="1" key="1">
    <citation type="journal article" date="2015" name="Nature">
        <title>Complex archaea that bridge the gap between prokaryotes and eukaryotes.</title>
        <authorList>
            <person name="Spang A."/>
            <person name="Saw J.H."/>
            <person name="Jorgensen S.L."/>
            <person name="Zaremba-Niedzwiedzka K."/>
            <person name="Martijn J."/>
            <person name="Lind A.E."/>
            <person name="van Eijk R."/>
            <person name="Schleper C."/>
            <person name="Guy L."/>
            <person name="Ettema T.J."/>
        </authorList>
    </citation>
    <scope>NUCLEOTIDE SEQUENCE</scope>
</reference>
<sequence length="67" mass="7539">MSNILFPKPKTPDIQAAPAPIEPIEVMEEEEDELAVQRREKKKLLRGGRRSTILSGISQALKKRLGE</sequence>
<proteinExistence type="predicted"/>
<dbReference type="EMBL" id="LAZR01004546">
    <property type="protein sequence ID" value="KKN07639.1"/>
    <property type="molecule type" value="Genomic_DNA"/>
</dbReference>